<dbReference type="Pfam" id="PF02608">
    <property type="entry name" value="Bmp"/>
    <property type="match status" value="1"/>
</dbReference>
<evidence type="ECO:0000256" key="2">
    <source>
        <dbReference type="SAM" id="MobiDB-lite"/>
    </source>
</evidence>
<evidence type="ECO:0000256" key="1">
    <source>
        <dbReference type="ARBA" id="ARBA00022729"/>
    </source>
</evidence>
<evidence type="ECO:0000256" key="3">
    <source>
        <dbReference type="SAM" id="SignalP"/>
    </source>
</evidence>
<protein>
    <submittedName>
        <fullName evidence="5">BMP family ABC transporter substrate-binding protein</fullName>
    </submittedName>
</protein>
<feature type="domain" description="ABC transporter substrate-binding protein PnrA-like" evidence="4">
    <location>
        <begin position="50"/>
        <end position="300"/>
    </location>
</feature>
<sequence length="388" mass="40637">MSIRHSTGRAVIATFALALALAGCSSATESSGSSDTASSSSDAPGKDTPAVGFIMVGPKDDYGYNQAVYEGSEEIKKEFPDLEVLTAENVPEDDTAATTMEQMIDKGAKLIFATSYGHLDAAMKVAAEHPDVVVVQQGNTITGDIPENAGTYFGTVYEPMYLAGIAAGASTKTNKLGYVYAFPIPQTIANINAFERGAQSVNPKAETITVSTSSWCDPGKQQAAADSLLSQGVDVLTQHQDCTATVIQAAEKAGAMTVGYHADASSLAPNGWLTGAVWNWGPLYTDIVKTVIAGDFVGSQYNANYRVGYKTGTNPFVLAPFGPDVSADTQAKIAEAQKFLATEDGSPFVGPVYDQAGDIKVEDGVVPTYAENDAVDYFVQGVVGKLAQ</sequence>
<dbReference type="PANTHER" id="PTHR43208:SF1">
    <property type="entry name" value="ABC TRANSPORTER SUBSTRATE-BINDING PROTEIN"/>
    <property type="match status" value="1"/>
</dbReference>
<dbReference type="CDD" id="cd19963">
    <property type="entry name" value="PBP1_BMP-like"/>
    <property type="match status" value="1"/>
</dbReference>
<reference evidence="6" key="1">
    <citation type="journal article" date="2019" name="Int. J. Syst. Evol. Microbiol.">
        <title>The Global Catalogue of Microorganisms (GCM) 10K type strain sequencing project: providing services to taxonomists for standard genome sequencing and annotation.</title>
        <authorList>
            <consortium name="The Broad Institute Genomics Platform"/>
            <consortium name="The Broad Institute Genome Sequencing Center for Infectious Disease"/>
            <person name="Wu L."/>
            <person name="Ma J."/>
        </authorList>
    </citation>
    <scope>NUCLEOTIDE SEQUENCE [LARGE SCALE GENOMIC DNA]</scope>
    <source>
        <strain evidence="6">JCM 16703</strain>
    </source>
</reference>
<feature type="region of interest" description="Disordered" evidence="2">
    <location>
        <begin position="28"/>
        <end position="50"/>
    </location>
</feature>
<dbReference type="PANTHER" id="PTHR43208">
    <property type="entry name" value="ABC TRANSPORTER SUBSTRATE-BINDING PROTEIN"/>
    <property type="match status" value="1"/>
</dbReference>
<dbReference type="SUPFAM" id="SSF53822">
    <property type="entry name" value="Periplasmic binding protein-like I"/>
    <property type="match status" value="1"/>
</dbReference>
<evidence type="ECO:0000259" key="4">
    <source>
        <dbReference type="Pfam" id="PF02608"/>
    </source>
</evidence>
<accession>A0ABP7XIQ0</accession>
<proteinExistence type="predicted"/>
<comment type="caution">
    <text evidence="5">The sequence shown here is derived from an EMBL/GenBank/DDBJ whole genome shotgun (WGS) entry which is preliminary data.</text>
</comment>
<keyword evidence="6" id="KW-1185">Reference proteome</keyword>
<feature type="signal peptide" evidence="3">
    <location>
        <begin position="1"/>
        <end position="27"/>
    </location>
</feature>
<organism evidence="5 6">
    <name type="scientific">Nocardioides fonticola</name>
    <dbReference type="NCBI Taxonomy" id="450363"/>
    <lineage>
        <taxon>Bacteria</taxon>
        <taxon>Bacillati</taxon>
        <taxon>Actinomycetota</taxon>
        <taxon>Actinomycetes</taxon>
        <taxon>Propionibacteriales</taxon>
        <taxon>Nocardioidaceae</taxon>
        <taxon>Nocardioides</taxon>
    </lineage>
</organism>
<evidence type="ECO:0000313" key="6">
    <source>
        <dbReference type="Proteomes" id="UP001501495"/>
    </source>
</evidence>
<dbReference type="InterPro" id="IPR052910">
    <property type="entry name" value="ABC-Purine-Binding"/>
</dbReference>
<feature type="compositionally biased region" description="Low complexity" evidence="2">
    <location>
        <begin position="28"/>
        <end position="43"/>
    </location>
</feature>
<dbReference type="Gene3D" id="3.40.50.2300">
    <property type="match status" value="2"/>
</dbReference>
<dbReference type="PROSITE" id="PS51257">
    <property type="entry name" value="PROKAR_LIPOPROTEIN"/>
    <property type="match status" value="1"/>
</dbReference>
<dbReference type="RefSeq" id="WP_344733144.1">
    <property type="nucleotide sequence ID" value="NZ_BAAAZH010000013.1"/>
</dbReference>
<feature type="chain" id="PRO_5045077621" evidence="3">
    <location>
        <begin position="28"/>
        <end position="388"/>
    </location>
</feature>
<dbReference type="InterPro" id="IPR028082">
    <property type="entry name" value="Peripla_BP_I"/>
</dbReference>
<gene>
    <name evidence="5" type="ORF">GCM10022215_19350</name>
</gene>
<keyword evidence="1 3" id="KW-0732">Signal</keyword>
<dbReference type="EMBL" id="BAAAZH010000013">
    <property type="protein sequence ID" value="GAA4118124.1"/>
    <property type="molecule type" value="Genomic_DNA"/>
</dbReference>
<dbReference type="Proteomes" id="UP001501495">
    <property type="component" value="Unassembled WGS sequence"/>
</dbReference>
<dbReference type="InterPro" id="IPR003760">
    <property type="entry name" value="PnrA-like"/>
</dbReference>
<name>A0ABP7XIQ0_9ACTN</name>
<evidence type="ECO:0000313" key="5">
    <source>
        <dbReference type="EMBL" id="GAA4118124.1"/>
    </source>
</evidence>